<comment type="caution">
    <text evidence="1">The sequence shown here is derived from an EMBL/GenBank/DDBJ whole genome shotgun (WGS) entry which is preliminary data.</text>
</comment>
<accession>A0ACA9MKA5</accession>
<evidence type="ECO:0000313" key="2">
    <source>
        <dbReference type="Proteomes" id="UP000789920"/>
    </source>
</evidence>
<feature type="non-terminal residue" evidence="1">
    <location>
        <position position="1"/>
    </location>
</feature>
<gene>
    <name evidence="1" type="ORF">RPERSI_LOCUS5803</name>
</gene>
<sequence>KYDEFIKKDRKFKQLLDKKVGVSTVNEFVNARSKEIKAIKVDKAISNVVISLTSIYKSKSEPLIDYLIAVKDRYEFEYD</sequence>
<dbReference type="Proteomes" id="UP000789920">
    <property type="component" value="Unassembled WGS sequence"/>
</dbReference>
<reference evidence="1" key="1">
    <citation type="submission" date="2021-06" db="EMBL/GenBank/DDBJ databases">
        <authorList>
            <person name="Kallberg Y."/>
            <person name="Tangrot J."/>
            <person name="Rosling A."/>
        </authorList>
    </citation>
    <scope>NUCLEOTIDE SEQUENCE</scope>
    <source>
        <strain evidence="1">MA461A</strain>
    </source>
</reference>
<proteinExistence type="predicted"/>
<keyword evidence="2" id="KW-1185">Reference proteome</keyword>
<protein>
    <submittedName>
        <fullName evidence="1">36166_t:CDS:1</fullName>
    </submittedName>
</protein>
<name>A0ACA9MKA5_9GLOM</name>
<organism evidence="1 2">
    <name type="scientific">Racocetra persica</name>
    <dbReference type="NCBI Taxonomy" id="160502"/>
    <lineage>
        <taxon>Eukaryota</taxon>
        <taxon>Fungi</taxon>
        <taxon>Fungi incertae sedis</taxon>
        <taxon>Mucoromycota</taxon>
        <taxon>Glomeromycotina</taxon>
        <taxon>Glomeromycetes</taxon>
        <taxon>Diversisporales</taxon>
        <taxon>Gigasporaceae</taxon>
        <taxon>Racocetra</taxon>
    </lineage>
</organism>
<evidence type="ECO:0000313" key="1">
    <source>
        <dbReference type="EMBL" id="CAG8597903.1"/>
    </source>
</evidence>
<dbReference type="EMBL" id="CAJVQC010008884">
    <property type="protein sequence ID" value="CAG8597903.1"/>
    <property type="molecule type" value="Genomic_DNA"/>
</dbReference>